<feature type="compositionally biased region" description="Basic and acidic residues" evidence="1">
    <location>
        <begin position="1"/>
        <end position="22"/>
    </location>
</feature>
<evidence type="ECO:0000313" key="2">
    <source>
        <dbReference type="EMBL" id="ODP35991.1"/>
    </source>
</evidence>
<dbReference type="EMBL" id="MDDS01000086">
    <property type="protein sequence ID" value="ODP35991.1"/>
    <property type="molecule type" value="Genomic_DNA"/>
</dbReference>
<evidence type="ECO:0000313" key="3">
    <source>
        <dbReference type="Proteomes" id="UP000094487"/>
    </source>
</evidence>
<feature type="region of interest" description="Disordered" evidence="1">
    <location>
        <begin position="1"/>
        <end position="28"/>
    </location>
</feature>
<reference evidence="2 3" key="1">
    <citation type="submission" date="2016-08" db="EMBL/GenBank/DDBJ databases">
        <title>Draft genome of the agarase producing Sphingomonas sp. MCT13.</title>
        <authorList>
            <person name="D'Andrea M.M."/>
            <person name="Rossolini G.M."/>
            <person name="Thaller M.C."/>
        </authorList>
    </citation>
    <scope>NUCLEOTIDE SEQUENCE [LARGE SCALE GENOMIC DNA]</scope>
    <source>
        <strain evidence="2 3">MCT13</strain>
    </source>
</reference>
<keyword evidence="3" id="KW-1185">Reference proteome</keyword>
<dbReference type="Proteomes" id="UP000094487">
    <property type="component" value="Unassembled WGS sequence"/>
</dbReference>
<organism evidence="2 3">
    <name type="scientific">Sphingomonas turrisvirgatae</name>
    <dbReference type="NCBI Taxonomy" id="1888892"/>
    <lineage>
        <taxon>Bacteria</taxon>
        <taxon>Pseudomonadati</taxon>
        <taxon>Pseudomonadota</taxon>
        <taxon>Alphaproteobacteria</taxon>
        <taxon>Sphingomonadales</taxon>
        <taxon>Sphingomonadaceae</taxon>
        <taxon>Sphingomonas</taxon>
    </lineage>
</organism>
<dbReference type="OrthoDB" id="7584214at2"/>
<sequence length="59" mass="6934">MASQHDQDLEYFMRREQDERASAARTSDQSVRCIHLALADRYAERLRAMVPHASMQRRA</sequence>
<dbReference type="RefSeq" id="WP_069322178.1">
    <property type="nucleotide sequence ID" value="NZ_MDDS01000086.1"/>
</dbReference>
<comment type="caution">
    <text evidence="2">The sequence shown here is derived from an EMBL/GenBank/DDBJ whole genome shotgun (WGS) entry which is preliminary data.</text>
</comment>
<gene>
    <name evidence="2" type="ORF">BFL28_07850</name>
</gene>
<protein>
    <submittedName>
        <fullName evidence="2">Uncharacterized protein</fullName>
    </submittedName>
</protein>
<evidence type="ECO:0000256" key="1">
    <source>
        <dbReference type="SAM" id="MobiDB-lite"/>
    </source>
</evidence>
<accession>A0A1E3LQG2</accession>
<dbReference type="AlphaFoldDB" id="A0A1E3LQG2"/>
<name>A0A1E3LQG2_9SPHN</name>
<proteinExistence type="predicted"/>